<dbReference type="InterPro" id="IPR003439">
    <property type="entry name" value="ABC_transporter-like_ATP-bd"/>
</dbReference>
<sequence length="235" mass="26561">MSLVVKGLTKDFSNQRAIDDVSFAVKENKVIGFLGPNGAGKSTSMKIIAGFLKPTKGSVSVQGLDIRQHNRDVKRLIGYLPENNPLYLDMYVRESLRFTADIYQLHQKQQRIDKVIDMVGLGDETRKKIKELSKGYKQRLGIAQAILHDPKLLILDEPTAGLDPNQLQDIRSLIKALGKEKIVVFSTHIMQEVEAVCDEIIFINKGKIVGDFTLSDLAKNYDNKRLEEVFRYLTQ</sequence>
<dbReference type="InterPro" id="IPR027417">
    <property type="entry name" value="P-loop_NTPase"/>
</dbReference>
<dbReference type="Pfam" id="PF00005">
    <property type="entry name" value="ABC_tran"/>
    <property type="match status" value="1"/>
</dbReference>
<evidence type="ECO:0000256" key="1">
    <source>
        <dbReference type="ARBA" id="ARBA00005417"/>
    </source>
</evidence>
<dbReference type="GO" id="GO:0005524">
    <property type="term" value="F:ATP binding"/>
    <property type="evidence" value="ECO:0007669"/>
    <property type="project" value="UniProtKB-KW"/>
</dbReference>
<keyword evidence="4 6" id="KW-0067">ATP-binding</keyword>
<accession>A0A1H7V5G6</accession>
<dbReference type="OrthoDB" id="9785229at2"/>
<dbReference type="PROSITE" id="PS50893">
    <property type="entry name" value="ABC_TRANSPORTER_2"/>
    <property type="match status" value="1"/>
</dbReference>
<dbReference type="STRING" id="407022.SAMN05661044_04101"/>
<dbReference type="Proteomes" id="UP000199421">
    <property type="component" value="Unassembled WGS sequence"/>
</dbReference>
<dbReference type="PANTHER" id="PTHR43335">
    <property type="entry name" value="ABC TRANSPORTER, ATP-BINDING PROTEIN"/>
    <property type="match status" value="1"/>
</dbReference>
<proteinExistence type="inferred from homology"/>
<name>A0A1H7V5G6_OLID1</name>
<dbReference type="RefSeq" id="WP_093328175.1">
    <property type="nucleotide sequence ID" value="NZ_FOAF01000006.1"/>
</dbReference>
<evidence type="ECO:0000256" key="2">
    <source>
        <dbReference type="ARBA" id="ARBA00022448"/>
    </source>
</evidence>
<evidence type="ECO:0000259" key="5">
    <source>
        <dbReference type="PROSITE" id="PS50893"/>
    </source>
</evidence>
<feature type="domain" description="ABC transporter" evidence="5">
    <location>
        <begin position="3"/>
        <end position="230"/>
    </location>
</feature>
<dbReference type="GO" id="GO:0016887">
    <property type="term" value="F:ATP hydrolysis activity"/>
    <property type="evidence" value="ECO:0007669"/>
    <property type="project" value="InterPro"/>
</dbReference>
<keyword evidence="7" id="KW-1185">Reference proteome</keyword>
<gene>
    <name evidence="6" type="ORF">SAMN05661044_04101</name>
</gene>
<keyword evidence="3" id="KW-0547">Nucleotide-binding</keyword>
<dbReference type="InterPro" id="IPR003593">
    <property type="entry name" value="AAA+_ATPase"/>
</dbReference>
<evidence type="ECO:0000256" key="3">
    <source>
        <dbReference type="ARBA" id="ARBA00022741"/>
    </source>
</evidence>
<comment type="similarity">
    <text evidence="1">Belongs to the ABC transporter superfamily.</text>
</comment>
<dbReference type="Gene3D" id="3.40.50.300">
    <property type="entry name" value="P-loop containing nucleotide triphosphate hydrolases"/>
    <property type="match status" value="1"/>
</dbReference>
<dbReference type="EMBL" id="FOAF01000006">
    <property type="protein sequence ID" value="SEM04299.1"/>
    <property type="molecule type" value="Genomic_DNA"/>
</dbReference>
<evidence type="ECO:0000313" key="7">
    <source>
        <dbReference type="Proteomes" id="UP000199421"/>
    </source>
</evidence>
<keyword evidence="2" id="KW-0813">Transport</keyword>
<dbReference type="PANTHER" id="PTHR43335:SF4">
    <property type="entry name" value="ABC TRANSPORTER, ATP-BINDING PROTEIN"/>
    <property type="match status" value="1"/>
</dbReference>
<reference evidence="7" key="1">
    <citation type="submission" date="2016-10" db="EMBL/GenBank/DDBJ databases">
        <authorList>
            <person name="Varghese N."/>
            <person name="Submissions S."/>
        </authorList>
    </citation>
    <scope>NUCLEOTIDE SEQUENCE [LARGE SCALE GENOMIC DNA]</scope>
    <source>
        <strain evidence="7">DSM 18733</strain>
    </source>
</reference>
<dbReference type="CDD" id="cd03230">
    <property type="entry name" value="ABC_DR_subfamily_A"/>
    <property type="match status" value="1"/>
</dbReference>
<evidence type="ECO:0000313" key="6">
    <source>
        <dbReference type="EMBL" id="SEM04299.1"/>
    </source>
</evidence>
<dbReference type="SMART" id="SM00382">
    <property type="entry name" value="AAA"/>
    <property type="match status" value="1"/>
</dbReference>
<protein>
    <submittedName>
        <fullName evidence="6">ABC-2 type transport system ATP-binding protein</fullName>
    </submittedName>
</protein>
<dbReference type="AlphaFoldDB" id="A0A1H7V5G6"/>
<organism evidence="6 7">
    <name type="scientific">Olivibacter domesticus</name>
    <name type="common">Pseudosphingobacterium domesticum</name>
    <dbReference type="NCBI Taxonomy" id="407022"/>
    <lineage>
        <taxon>Bacteria</taxon>
        <taxon>Pseudomonadati</taxon>
        <taxon>Bacteroidota</taxon>
        <taxon>Sphingobacteriia</taxon>
        <taxon>Sphingobacteriales</taxon>
        <taxon>Sphingobacteriaceae</taxon>
        <taxon>Olivibacter</taxon>
    </lineage>
</organism>
<evidence type="ECO:0000256" key="4">
    <source>
        <dbReference type="ARBA" id="ARBA00022840"/>
    </source>
</evidence>
<dbReference type="SUPFAM" id="SSF52540">
    <property type="entry name" value="P-loop containing nucleoside triphosphate hydrolases"/>
    <property type="match status" value="1"/>
</dbReference>